<organism evidence="7">
    <name type="scientific">Bacteroides ovatus</name>
    <dbReference type="NCBI Taxonomy" id="28116"/>
    <lineage>
        <taxon>Bacteria</taxon>
        <taxon>Pseudomonadati</taxon>
        <taxon>Bacteroidota</taxon>
        <taxon>Bacteroidia</taxon>
        <taxon>Bacteroidales</taxon>
        <taxon>Bacteroidaceae</taxon>
        <taxon>Bacteroides</taxon>
    </lineage>
</organism>
<dbReference type="SUPFAM" id="SSF51556">
    <property type="entry name" value="Metallo-dependent hydrolases"/>
    <property type="match status" value="1"/>
</dbReference>
<reference evidence="7" key="1">
    <citation type="submission" date="2019-11" db="EMBL/GenBank/DDBJ databases">
        <authorList>
            <person name="Feng L."/>
        </authorList>
    </citation>
    <scope>NUCLEOTIDE SEQUENCE</scope>
    <source>
        <strain evidence="7">BovatusLFYP28</strain>
    </source>
</reference>
<dbReference type="Gene3D" id="3.40.50.1360">
    <property type="match status" value="1"/>
</dbReference>
<dbReference type="GO" id="GO:0008448">
    <property type="term" value="F:N-acetylglucosamine-6-phosphate deacetylase activity"/>
    <property type="evidence" value="ECO:0007669"/>
    <property type="project" value="UniProtKB-EC"/>
</dbReference>
<evidence type="ECO:0000256" key="2">
    <source>
        <dbReference type="ARBA" id="ARBA00022723"/>
    </source>
</evidence>
<comment type="similarity">
    <text evidence="1">Belongs to the metallo-dependent hydrolases superfamily. NagA family.</text>
</comment>
<feature type="domain" description="Amidohydrolase-related" evidence="6">
    <location>
        <begin position="54"/>
        <end position="356"/>
    </location>
</feature>
<keyword evidence="3 7" id="KW-0378">Hydrolase</keyword>
<dbReference type="GO" id="GO:0046872">
    <property type="term" value="F:metal ion binding"/>
    <property type="evidence" value="ECO:0007669"/>
    <property type="project" value="UniProtKB-KW"/>
</dbReference>
<dbReference type="EC" id="3.5.1.25" evidence="7"/>
<dbReference type="InterPro" id="IPR006680">
    <property type="entry name" value="Amidohydro-rel"/>
</dbReference>
<evidence type="ECO:0000313" key="7">
    <source>
        <dbReference type="EMBL" id="VYT34315.1"/>
    </source>
</evidence>
<dbReference type="NCBIfam" id="TIGR00221">
    <property type="entry name" value="nagA"/>
    <property type="match status" value="1"/>
</dbReference>
<dbReference type="CDD" id="cd01399">
    <property type="entry name" value="GlcN6P_deaminase"/>
    <property type="match status" value="1"/>
</dbReference>
<keyword evidence="4" id="KW-0119">Carbohydrate metabolism</keyword>
<evidence type="ECO:0000259" key="6">
    <source>
        <dbReference type="Pfam" id="PF01979"/>
    </source>
</evidence>
<dbReference type="Pfam" id="PF01979">
    <property type="entry name" value="Amidohydro_1"/>
    <property type="match status" value="1"/>
</dbReference>
<dbReference type="Gene3D" id="3.20.20.140">
    <property type="entry name" value="Metal-dependent hydrolases"/>
    <property type="match status" value="1"/>
</dbReference>
<dbReference type="CDD" id="cd00854">
    <property type="entry name" value="NagA"/>
    <property type="match status" value="1"/>
</dbReference>
<dbReference type="Gene3D" id="2.30.40.10">
    <property type="entry name" value="Urease, subunit C, domain 1"/>
    <property type="match status" value="1"/>
</dbReference>
<dbReference type="AlphaFoldDB" id="A0A6N2VV88"/>
<dbReference type="SUPFAM" id="SSF51338">
    <property type="entry name" value="Composite domain of metallo-dependent hydrolases"/>
    <property type="match status" value="1"/>
</dbReference>
<name>A0A6N2VV88_BACOV</name>
<proteinExistence type="inferred from homology"/>
<evidence type="ECO:0000256" key="4">
    <source>
        <dbReference type="ARBA" id="ARBA00023277"/>
    </source>
</evidence>
<dbReference type="InterPro" id="IPR032466">
    <property type="entry name" value="Metal_Hydrolase"/>
</dbReference>
<gene>
    <name evidence="7" type="primary">nagA_1</name>
    <name evidence="7" type="ORF">BOLFYP28_02607</name>
</gene>
<dbReference type="GO" id="GO:0005975">
    <property type="term" value="P:carbohydrate metabolic process"/>
    <property type="evidence" value="ECO:0007669"/>
    <property type="project" value="InterPro"/>
</dbReference>
<dbReference type="FunFam" id="3.20.20.140:FF:000004">
    <property type="entry name" value="N-acetylglucosamine-6-phosphate deacetylase"/>
    <property type="match status" value="1"/>
</dbReference>
<dbReference type="InterPro" id="IPR006148">
    <property type="entry name" value="Glc/Gal-6P_isomerase"/>
</dbReference>
<evidence type="ECO:0000259" key="5">
    <source>
        <dbReference type="Pfam" id="PF01182"/>
    </source>
</evidence>
<dbReference type="EMBL" id="CACRTD010000041">
    <property type="protein sequence ID" value="VYT34315.1"/>
    <property type="molecule type" value="Genomic_DNA"/>
</dbReference>
<dbReference type="InterPro" id="IPR037171">
    <property type="entry name" value="NagB/RpiA_transferase-like"/>
</dbReference>
<dbReference type="PANTHER" id="PTHR11113">
    <property type="entry name" value="N-ACETYLGLUCOSAMINE-6-PHOSPHATE DEACETYLASE"/>
    <property type="match status" value="1"/>
</dbReference>
<accession>A0A6N2VV88</accession>
<keyword evidence="2" id="KW-0479">Metal-binding</keyword>
<feature type="domain" description="Glucosamine/galactosamine-6-phosphate isomerase" evidence="5">
    <location>
        <begin position="416"/>
        <end position="637"/>
    </location>
</feature>
<dbReference type="GO" id="GO:0006046">
    <property type="term" value="P:N-acetylglucosamine catabolic process"/>
    <property type="evidence" value="ECO:0007669"/>
    <property type="project" value="TreeGrafter"/>
</dbReference>
<dbReference type="Pfam" id="PF01182">
    <property type="entry name" value="Glucosamine_iso"/>
    <property type="match status" value="1"/>
</dbReference>
<sequence length="653" mass="73421">MKRLIILNGQLIFPDRIDTGKALICKNGKIEQILADKMLEINPDDQIIDAKQQYVSPGFIDMHVHGGGGHDFMDGTVEAFLRIAEVHAKYGTTAMVPTTLTCTDEELMNTFTIYKKAKVLNNKGAKFIGLHLEGPYFSPSQCGAQDPNYLKKPCPKEYNHFINISQDIVRWSVAPELEGAIEMGEELQRQHILPSIAHTDATYEEVEKANKAGYTHITHLYSAMSSVTRRNAFRHAGVVEAAYLIDDITVEIIADGIHLPKPLLQFVYKFKGPDKTALCTDAMRGAGMPDGESILGSLTNGQKVIIEDGVAKMPDRSAFAGSVATTDRLVRTMVQLAGIPLTDAIRMMTLTPARILHTLTHQKVLLKQVKMLTLSFSTIKSMLLTQYQKAMLSIVNESETKVFQQELLTIKIYPTLQQMGNEAAKEVADRICKLLEEKAEINMIFAAAPSQDEFLNHLIHDKRIDWTRINAFHMDEYIGIHPDAPQSFGHFLRIRIFDKVPFKKVNYLNGRAESLEEECKRYADLLTKYPVDIVCLGIGENGHIAFNDPDVADFNDPKLVKIVKLDPVCRQQQVNEKCFERLDLVPKEALTLTIPALLKAEWMFCIVPFKNKAHAVYRAIYGEISEKCPASILRRKEKSSLYLDTESAEQINL</sequence>
<dbReference type="GO" id="GO:0004342">
    <property type="term" value="F:glucosamine-6-phosphate deaminase activity"/>
    <property type="evidence" value="ECO:0007669"/>
    <property type="project" value="InterPro"/>
</dbReference>
<evidence type="ECO:0000256" key="1">
    <source>
        <dbReference type="ARBA" id="ARBA00010716"/>
    </source>
</evidence>
<dbReference type="InterPro" id="IPR011059">
    <property type="entry name" value="Metal-dep_hydrolase_composite"/>
</dbReference>
<dbReference type="PANTHER" id="PTHR11113:SF14">
    <property type="entry name" value="N-ACETYLGLUCOSAMINE-6-PHOSPHATE DEACETYLASE"/>
    <property type="match status" value="1"/>
</dbReference>
<evidence type="ECO:0000256" key="3">
    <source>
        <dbReference type="ARBA" id="ARBA00022801"/>
    </source>
</evidence>
<dbReference type="InterPro" id="IPR004547">
    <property type="entry name" value="Glucosamine6P_isomerase"/>
</dbReference>
<dbReference type="SUPFAM" id="SSF100950">
    <property type="entry name" value="NagB/RpiA/CoA transferase-like"/>
    <property type="match status" value="1"/>
</dbReference>
<protein>
    <submittedName>
        <fullName evidence="7">N-acetylglucosamine-6-phosphate deacetylase</fullName>
        <ecNumber evidence="7">3.5.1.25</ecNumber>
    </submittedName>
</protein>
<dbReference type="InterPro" id="IPR003764">
    <property type="entry name" value="GlcNAc_6-P_deAcase"/>
</dbReference>